<evidence type="ECO:0000313" key="4">
    <source>
        <dbReference type="Proteomes" id="UP000472839"/>
    </source>
</evidence>
<keyword evidence="3" id="KW-1185">Reference proteome</keyword>
<accession>A0A6L4WQC8</accession>
<reference evidence="3 4" key="1">
    <citation type="submission" date="2019-10" db="EMBL/GenBank/DDBJ databases">
        <title>Poseidonibacter ostreae sp. nov., isolated from the gut of the Ostrea denselamellosa.</title>
        <authorList>
            <person name="Choi A."/>
        </authorList>
    </citation>
    <scope>NUCLEOTIDE SEQUENCE [LARGE SCALE GENOMIC DNA]</scope>
    <source>
        <strain evidence="1 4">SJOD-M-33</strain>
        <strain evidence="2 3">SJOD-M-5</strain>
    </source>
</reference>
<dbReference type="Proteomes" id="UP000461010">
    <property type="component" value="Unassembled WGS sequence"/>
</dbReference>
<sequence length="68" mass="8156">MYNQAELSILYELQEVNVKEADIEYILNRVKNRLSEKNVDIELEKIGYPKIFTSDYESQEEYDSLDFE</sequence>
<dbReference type="RefSeq" id="WP_152191181.1">
    <property type="nucleotide sequence ID" value="NZ_WFKI01000074.1"/>
</dbReference>
<dbReference type="AlphaFoldDB" id="A0A6L4WQC8"/>
<proteinExistence type="predicted"/>
<comment type="caution">
    <text evidence="1">The sequence shown here is derived from an EMBL/GenBank/DDBJ whole genome shotgun (WGS) entry which is preliminary data.</text>
</comment>
<gene>
    <name evidence="2" type="ORF">GBG18_11350</name>
    <name evidence="1" type="ORF">GBG19_11810</name>
</gene>
<protein>
    <submittedName>
        <fullName evidence="1">Uncharacterized protein</fullName>
    </submittedName>
</protein>
<evidence type="ECO:0000313" key="2">
    <source>
        <dbReference type="EMBL" id="KAB7889229.1"/>
    </source>
</evidence>
<organism evidence="1 4">
    <name type="scientific">Poseidonibacter ostreae</name>
    <dbReference type="NCBI Taxonomy" id="2654171"/>
    <lineage>
        <taxon>Bacteria</taxon>
        <taxon>Pseudomonadati</taxon>
        <taxon>Campylobacterota</taxon>
        <taxon>Epsilonproteobacteria</taxon>
        <taxon>Campylobacterales</taxon>
        <taxon>Arcobacteraceae</taxon>
        <taxon>Poseidonibacter</taxon>
    </lineage>
</organism>
<dbReference type="EMBL" id="WFKK01000039">
    <property type="protein sequence ID" value="KAB7886619.1"/>
    <property type="molecule type" value="Genomic_DNA"/>
</dbReference>
<evidence type="ECO:0000313" key="3">
    <source>
        <dbReference type="Proteomes" id="UP000461010"/>
    </source>
</evidence>
<dbReference type="Proteomes" id="UP000472839">
    <property type="component" value="Unassembled WGS sequence"/>
</dbReference>
<name>A0A6L4WQC8_9BACT</name>
<evidence type="ECO:0000313" key="1">
    <source>
        <dbReference type="EMBL" id="KAB7886619.1"/>
    </source>
</evidence>
<dbReference type="EMBL" id="WFKJ01000038">
    <property type="protein sequence ID" value="KAB7889229.1"/>
    <property type="molecule type" value="Genomic_DNA"/>
</dbReference>